<evidence type="ECO:0000256" key="1">
    <source>
        <dbReference type="ARBA" id="ARBA00022729"/>
    </source>
</evidence>
<keyword evidence="1 2" id="KW-0732">Signal</keyword>
<organism evidence="4 5">
    <name type="scientific">Streptococcus mutans SM6</name>
    <dbReference type="NCBI Taxonomy" id="857119"/>
    <lineage>
        <taxon>Bacteria</taxon>
        <taxon>Bacillati</taxon>
        <taxon>Bacillota</taxon>
        <taxon>Bacilli</taxon>
        <taxon>Lactobacillales</taxon>
        <taxon>Streptococcaceae</taxon>
        <taxon>Streptococcus</taxon>
    </lineage>
</organism>
<dbReference type="PROSITE" id="PS51257">
    <property type="entry name" value="PROKAR_LIPOPROTEIN"/>
    <property type="match status" value="1"/>
</dbReference>
<evidence type="ECO:0000313" key="5">
    <source>
        <dbReference type="Proteomes" id="UP000011676"/>
    </source>
</evidence>
<dbReference type="SUPFAM" id="SSF53850">
    <property type="entry name" value="Periplasmic binding protein-like II"/>
    <property type="match status" value="1"/>
</dbReference>
<dbReference type="Gene3D" id="3.40.190.10">
    <property type="entry name" value="Periplasmic binding protein-like II"/>
    <property type="match status" value="2"/>
</dbReference>
<dbReference type="Proteomes" id="UP000011676">
    <property type="component" value="Unassembled WGS sequence"/>
</dbReference>
<dbReference type="RefSeq" id="WP_002271514.1">
    <property type="nucleotide sequence ID" value="NZ_AHSR01000024.1"/>
</dbReference>
<name>A0A829BKH1_STRMG</name>
<reference evidence="4 5" key="1">
    <citation type="journal article" date="2013" name="Mol. Biol. Evol.">
        <title>Evolutionary and population genomics of the cavity causing bacteria Streptococcus mutans.</title>
        <authorList>
            <person name="Cornejo O.E."/>
            <person name="Lefebure T."/>
            <person name="Pavinski Bitar P.D."/>
            <person name="Lang P."/>
            <person name="Richards V.P."/>
            <person name="Eilertson K."/>
            <person name="Do T."/>
            <person name="Beighton D."/>
            <person name="Zeng L."/>
            <person name="Ahn S.J."/>
            <person name="Burne R.A."/>
            <person name="Siepel A."/>
            <person name="Bustamante C.D."/>
            <person name="Stanhope M.J."/>
        </authorList>
    </citation>
    <scope>NUCLEOTIDE SEQUENCE [LARGE SCALE GENOMIC DNA]</scope>
    <source>
        <strain evidence="4 5">SM6</strain>
    </source>
</reference>
<dbReference type="Pfam" id="PF00497">
    <property type="entry name" value="SBP_bac_3"/>
    <property type="match status" value="1"/>
</dbReference>
<dbReference type="CDD" id="cd13710">
    <property type="entry name" value="PBP2_TcyK"/>
    <property type="match status" value="1"/>
</dbReference>
<dbReference type="AlphaFoldDB" id="A0A829BKH1"/>
<gene>
    <name evidence="4" type="ORF">SMU82_05919</name>
</gene>
<evidence type="ECO:0000259" key="3">
    <source>
        <dbReference type="SMART" id="SM00062"/>
    </source>
</evidence>
<evidence type="ECO:0000313" key="4">
    <source>
        <dbReference type="EMBL" id="EMC23832.1"/>
    </source>
</evidence>
<feature type="domain" description="Solute-binding protein family 3/N-terminal" evidence="3">
    <location>
        <begin position="31"/>
        <end position="258"/>
    </location>
</feature>
<proteinExistence type="predicted"/>
<dbReference type="PANTHER" id="PTHR35936">
    <property type="entry name" value="MEMBRANE-BOUND LYTIC MUREIN TRANSGLYCOSYLASE F"/>
    <property type="match status" value="1"/>
</dbReference>
<dbReference type="PANTHER" id="PTHR35936:SF19">
    <property type="entry name" value="AMINO-ACID-BINDING PROTEIN YXEM-RELATED"/>
    <property type="match status" value="1"/>
</dbReference>
<dbReference type="SMART" id="SM00062">
    <property type="entry name" value="PBPb"/>
    <property type="match status" value="1"/>
</dbReference>
<feature type="signal peptide" evidence="2">
    <location>
        <begin position="1"/>
        <end position="22"/>
    </location>
</feature>
<sequence length="267" mass="30240">MKLKHILRIGAVAFASILLLTACGSKSSKKTVTLATVGTTNPFSYEKKGKLTGYDIEVAKEVFKASDKYDVKYQKTEWTSIFSGLDSDKYQIGANNISYTKERANKYLYSNPTASNPLVLVVPKDSDIKSYNDIAGHSTQVVQGNTTVPMLQKFNKNHENNQVKLNFTSEDLAHQIRNVSDGKYDFKIFEKISAETIIKEQGLDNLKVIDLPSDQKPYVYFIFAQDQKDLQKFVNKRLKKLYENGTLEKLSKKYLGGSYLPDKKDMK</sequence>
<comment type="caution">
    <text evidence="4">The sequence shown here is derived from an EMBL/GenBank/DDBJ whole genome shotgun (WGS) entry which is preliminary data.</text>
</comment>
<protein>
    <submittedName>
        <fullName evidence="4">Putative amino acid binding protein</fullName>
    </submittedName>
</protein>
<accession>A0A829BKH1</accession>
<dbReference type="EMBL" id="AHSR01000024">
    <property type="protein sequence ID" value="EMC23832.1"/>
    <property type="molecule type" value="Genomic_DNA"/>
</dbReference>
<evidence type="ECO:0000256" key="2">
    <source>
        <dbReference type="SAM" id="SignalP"/>
    </source>
</evidence>
<feature type="chain" id="PRO_5039422753" evidence="2">
    <location>
        <begin position="23"/>
        <end position="267"/>
    </location>
</feature>
<dbReference type="InterPro" id="IPR001638">
    <property type="entry name" value="Solute-binding_3/MltF_N"/>
</dbReference>